<dbReference type="RefSeq" id="WP_274352226.1">
    <property type="nucleotide sequence ID" value="NZ_JAQZSM010000008.1"/>
</dbReference>
<dbReference type="Gene3D" id="1.10.1200.10">
    <property type="entry name" value="ACP-like"/>
    <property type="match status" value="1"/>
</dbReference>
<dbReference type="InterPro" id="IPR011034">
    <property type="entry name" value="Formyl_transferase-like_C_sf"/>
</dbReference>
<dbReference type="Gene3D" id="3.20.20.30">
    <property type="entry name" value="Luciferase-like domain"/>
    <property type="match status" value="1"/>
</dbReference>
<protein>
    <submittedName>
        <fullName evidence="3">LLM class flavin-dependent oxidoreductase</fullName>
    </submittedName>
</protein>
<proteinExistence type="predicted"/>
<dbReference type="PROSITE" id="PS50075">
    <property type="entry name" value="CARRIER"/>
    <property type="match status" value="1"/>
</dbReference>
<dbReference type="InterPro" id="IPR036477">
    <property type="entry name" value="Formyl_transf_N_sf"/>
</dbReference>
<evidence type="ECO:0000256" key="1">
    <source>
        <dbReference type="SAM" id="MobiDB-lite"/>
    </source>
</evidence>
<dbReference type="Gene3D" id="3.30.300.30">
    <property type="match status" value="1"/>
</dbReference>
<dbReference type="InterPro" id="IPR002376">
    <property type="entry name" value="Formyl_transf_N"/>
</dbReference>
<dbReference type="EMBL" id="JAQZSM010000008">
    <property type="protein sequence ID" value="MDD7971544.1"/>
    <property type="molecule type" value="Genomic_DNA"/>
</dbReference>
<comment type="caution">
    <text evidence="3">The sequence shown here is derived from an EMBL/GenBank/DDBJ whole genome shotgun (WGS) entry which is preliminary data.</text>
</comment>
<feature type="domain" description="Carrier" evidence="2">
    <location>
        <begin position="1382"/>
        <end position="1458"/>
    </location>
</feature>
<dbReference type="SUPFAM" id="SSF53328">
    <property type="entry name" value="Formyltransferase"/>
    <property type="match status" value="1"/>
</dbReference>
<dbReference type="Gene3D" id="3.40.50.12230">
    <property type="match status" value="1"/>
</dbReference>
<dbReference type="Pfam" id="PF00296">
    <property type="entry name" value="Bac_luciferase"/>
    <property type="match status" value="1"/>
</dbReference>
<dbReference type="SUPFAM" id="SSF56801">
    <property type="entry name" value="Acetyl-CoA synthetase-like"/>
    <property type="match status" value="2"/>
</dbReference>
<organism evidence="3 4">
    <name type="scientific">Roseinatronobacter alkalisoli</name>
    <dbReference type="NCBI Taxonomy" id="3028235"/>
    <lineage>
        <taxon>Bacteria</taxon>
        <taxon>Pseudomonadati</taxon>
        <taxon>Pseudomonadota</taxon>
        <taxon>Alphaproteobacteria</taxon>
        <taxon>Rhodobacterales</taxon>
        <taxon>Paracoccaceae</taxon>
        <taxon>Roseinatronobacter</taxon>
    </lineage>
</organism>
<dbReference type="InterPro" id="IPR045851">
    <property type="entry name" value="AMP-bd_C_sf"/>
</dbReference>
<dbReference type="SUPFAM" id="SSF51679">
    <property type="entry name" value="Bacterial luciferase-like"/>
    <property type="match status" value="1"/>
</dbReference>
<dbReference type="CDD" id="cd08700">
    <property type="entry name" value="FMT_C_OzmH_like"/>
    <property type="match status" value="1"/>
</dbReference>
<accession>A0ABT5T8Z7</accession>
<sequence length="1508" mass="161293">MQFSSVVIGDESLLAACSDQVLERGHVIAAVVTDNAQLADWAASHGVPVIAPGAGLADRLAGFQFDWLLNIAGLRLLPRDVLALAARGAVNFHDGVLPRHAGLNAPAWALMEGETRHGITWHLITDAVDQGNILVQSEFDIAPDDTALTLNAKCFAAGVESFAQVLTQLEEGQVAGQPQDLSKRSVHLGSDRPAHDGLLDFTRPAMELERQVRALDHGPYWNPLTAAKLRLGPQLACIGAARLVPGHGQPGQVVAVDADGVTVACADAALHLSGVLCIQGVPIDPADFVTTGDILPPPPDGVTDAMARIAAGDQHWRDALRALAPAAPLALRSDTRMTLPLDLPKLPDAQLITTFGAAVARHFGVSRIDLAWRNAVIAAAELAAPDHISGWVPVQVDARARDVAAVVGARLKLAQTAPGFARDISARDPVLGVISAPHVGVTQGADMPGAVLVLDLDAGMLRYDPETLNSAAMAQIRAYMTAPLPAAGDIGQLNDTAQPYDRICIHHAFETQVAKTPDAIALSFENQSLTYSELNARANRVAHVLADMGVTPDTPVALCTARGPNLLIGALGILKAGGAYVPLDPAYPADRLAHYLNDSSAPVLVTEHDMLDILPDHGAALLQLDTDTRLGAAPDMNPQGNATPDNLAYLIYTSGSTGAPKGVMVEHGNVANFFAGMDGRIRHDPPGVWLAVTSLSFDISVLELFWTLARGFKVVLMGDEDRIAVSHAPVRVSDKPMDFSLMYWGNDDGQGPQKYRLLLEGAKFADTHGFCAVWTPERHFHAFGGPFPNPSVSGAAVAAVTQNLAVRAGSCVAPLHHPVRIAEEWAMIDNLTNGRTGLGIASGWHPVDFVIRPENRPPNNKQAMFEMIDTLRKLWRGEAVEFDKGDGPVPIQTLPRPVSRELPIWLTTAGNPETWRDAGRLGANVLTHLLGQSIAEVAEKIAIYHTALRDAGHDPADFTITLMLHSFVARDRDHAREVARGPMKSYLLAAAALVKQYAWAFPAFKRPQGAKNPMDIDLSTLSQDEVDGILDFAFHRYFEDSGLFGTVEDCLERVEQLKAIGVTEIACLIDYGINTDQVLEGLFPLAEVVKRANAGLDLPDDDFSIAAQVHRHKVTHLQCTPSMARMLVADDSSRAAIAQVSNVMIGGEALPGPLARDISSLTGQPVQNMYGPTETTIWSTTLPSTGGVGTVGIGTPIANTQIHILDDSLQPVAPGQEGELFIGGDGVTRGYWNRPALTSERFIPNPFGAGRLYRTGDLVRQGPHGIDFIGRVDHQVKIRGYRIELGEVEAALEAQPGITAVVVIAREDRDGDMRLVAYYTGSPSGDLRAALAAQLPAHMVPAHFMPLAEMPLTPNKKIDRKALPAPSIRQQPASMADTGVPEGGGDTVNRIAAIWCDVLGVAQVGQGDNFFHLGGHSLLAVQAHREMRARLNIPGLSITDLFRFPVLGELARHLDSKQRPLTPAPVTQLHTPVARPVATKTDAAAPSSDRMQAMARRRAMRAERSGGK</sequence>
<dbReference type="Proteomes" id="UP001431784">
    <property type="component" value="Unassembled WGS sequence"/>
</dbReference>
<dbReference type="Gene3D" id="3.40.50.980">
    <property type="match status" value="2"/>
</dbReference>
<dbReference type="SUPFAM" id="SSF50486">
    <property type="entry name" value="FMT C-terminal domain-like"/>
    <property type="match status" value="1"/>
</dbReference>
<dbReference type="Pfam" id="PF02911">
    <property type="entry name" value="Formyl_trans_C"/>
    <property type="match status" value="1"/>
</dbReference>
<dbReference type="PANTHER" id="PTHR45527">
    <property type="entry name" value="NONRIBOSOMAL PEPTIDE SYNTHETASE"/>
    <property type="match status" value="1"/>
</dbReference>
<dbReference type="Pfam" id="PF13193">
    <property type="entry name" value="AMP-binding_C"/>
    <property type="match status" value="1"/>
</dbReference>
<name>A0ABT5T8Z7_9RHOB</name>
<dbReference type="SUPFAM" id="SSF47336">
    <property type="entry name" value="ACP-like"/>
    <property type="match status" value="1"/>
</dbReference>
<dbReference type="InterPro" id="IPR036736">
    <property type="entry name" value="ACP-like_sf"/>
</dbReference>
<dbReference type="InterPro" id="IPR000873">
    <property type="entry name" value="AMP-dep_synth/lig_dom"/>
</dbReference>
<dbReference type="Pfam" id="PF00551">
    <property type="entry name" value="Formyl_trans_N"/>
    <property type="match status" value="1"/>
</dbReference>
<evidence type="ECO:0000313" key="4">
    <source>
        <dbReference type="Proteomes" id="UP001431784"/>
    </source>
</evidence>
<dbReference type="InterPro" id="IPR042099">
    <property type="entry name" value="ANL_N_sf"/>
</dbReference>
<dbReference type="InterPro" id="IPR036661">
    <property type="entry name" value="Luciferase-like_sf"/>
</dbReference>
<dbReference type="PROSITE" id="PS00455">
    <property type="entry name" value="AMP_BINDING"/>
    <property type="match status" value="1"/>
</dbReference>
<gene>
    <name evidence="3" type="ORF">PUT78_10550</name>
</gene>
<dbReference type="InterPro" id="IPR011251">
    <property type="entry name" value="Luciferase-like_dom"/>
</dbReference>
<dbReference type="InterPro" id="IPR025110">
    <property type="entry name" value="AMP-bd_C"/>
</dbReference>
<keyword evidence="4" id="KW-1185">Reference proteome</keyword>
<dbReference type="Pfam" id="PF00501">
    <property type="entry name" value="AMP-binding"/>
    <property type="match status" value="2"/>
</dbReference>
<dbReference type="Pfam" id="PF00550">
    <property type="entry name" value="PP-binding"/>
    <property type="match status" value="1"/>
</dbReference>
<dbReference type="PANTHER" id="PTHR45527:SF1">
    <property type="entry name" value="FATTY ACID SYNTHASE"/>
    <property type="match status" value="1"/>
</dbReference>
<dbReference type="InterPro" id="IPR009081">
    <property type="entry name" value="PP-bd_ACP"/>
</dbReference>
<feature type="region of interest" description="Disordered" evidence="1">
    <location>
        <begin position="1471"/>
        <end position="1508"/>
    </location>
</feature>
<dbReference type="InterPro" id="IPR024011">
    <property type="entry name" value="Biosynth_lucif-like_mOase_dom"/>
</dbReference>
<reference evidence="3" key="1">
    <citation type="submission" date="2023-02" db="EMBL/GenBank/DDBJ databases">
        <title>Description of Roseinatronobacter alkalisoli sp. nov., an alkaliphilic bacerium isolated from soda soil.</title>
        <authorList>
            <person name="Wei W."/>
        </authorList>
    </citation>
    <scope>NUCLEOTIDE SEQUENCE</scope>
    <source>
        <strain evidence="3">HJB301</strain>
    </source>
</reference>
<dbReference type="NCBIfam" id="TIGR04020">
    <property type="entry name" value="seco_metab_LLM"/>
    <property type="match status" value="1"/>
</dbReference>
<dbReference type="Gene3D" id="3.40.50.12780">
    <property type="entry name" value="N-terminal domain of ligase-like"/>
    <property type="match status" value="1"/>
</dbReference>
<evidence type="ECO:0000259" key="2">
    <source>
        <dbReference type="PROSITE" id="PS50075"/>
    </source>
</evidence>
<evidence type="ECO:0000313" key="3">
    <source>
        <dbReference type="EMBL" id="MDD7971544.1"/>
    </source>
</evidence>
<dbReference type="InterPro" id="IPR005793">
    <property type="entry name" value="Formyl_trans_C"/>
</dbReference>
<dbReference type="InterPro" id="IPR020845">
    <property type="entry name" value="AMP-binding_CS"/>
</dbReference>